<evidence type="ECO:0000313" key="6">
    <source>
        <dbReference type="EMBL" id="TMQ47534.1"/>
    </source>
</evidence>
<dbReference type="PANTHER" id="PTHR45586">
    <property type="entry name" value="TPR REPEAT-CONTAINING PROTEIN PA4667"/>
    <property type="match status" value="1"/>
</dbReference>
<evidence type="ECO:0000313" key="7">
    <source>
        <dbReference type="Proteomes" id="UP000320184"/>
    </source>
</evidence>
<evidence type="ECO:0000256" key="1">
    <source>
        <dbReference type="ARBA" id="ARBA00022737"/>
    </source>
</evidence>
<dbReference type="InterPro" id="IPR051012">
    <property type="entry name" value="CellSynth/LPSAsmb/PSIAsmb"/>
</dbReference>
<evidence type="ECO:0000256" key="4">
    <source>
        <dbReference type="SAM" id="SignalP"/>
    </source>
</evidence>
<dbReference type="PANTHER" id="PTHR45586:SF1">
    <property type="entry name" value="LIPOPOLYSACCHARIDE ASSEMBLY PROTEIN B"/>
    <property type="match status" value="1"/>
</dbReference>
<gene>
    <name evidence="6" type="ORF">E6K73_13525</name>
</gene>
<dbReference type="Pfam" id="PF13485">
    <property type="entry name" value="Peptidase_MA_2"/>
    <property type="match status" value="1"/>
</dbReference>
<dbReference type="Pfam" id="PF13432">
    <property type="entry name" value="TPR_16"/>
    <property type="match status" value="3"/>
</dbReference>
<dbReference type="Pfam" id="PF14559">
    <property type="entry name" value="TPR_19"/>
    <property type="match status" value="1"/>
</dbReference>
<keyword evidence="4" id="KW-0732">Signal</keyword>
<comment type="caution">
    <text evidence="6">The sequence shown here is derived from an EMBL/GenBank/DDBJ whole genome shotgun (WGS) entry which is preliminary data.</text>
</comment>
<dbReference type="InterPro" id="IPR011990">
    <property type="entry name" value="TPR-like_helical_dom_sf"/>
</dbReference>
<organism evidence="6 7">
    <name type="scientific">Eiseniibacteriota bacterium</name>
    <dbReference type="NCBI Taxonomy" id="2212470"/>
    <lineage>
        <taxon>Bacteria</taxon>
        <taxon>Candidatus Eiseniibacteriota</taxon>
    </lineage>
</organism>
<feature type="chain" id="PRO_5021970708" evidence="4">
    <location>
        <begin position="26"/>
        <end position="948"/>
    </location>
</feature>
<sequence>MTRRHSRAWILLAAALAVAMAPRVASCRDAALARADSLRLTGHYEEAKKAYSGLSAREPVRAAVGLGRCLEVVGDLDRAMQALSAAAEKQPSAADLPAEMARLEFERGQYEAARKHAEAALQLDQDQCAARFVAAELHRVAGRLEEANDAYRWFIRFYNSQQDSITDPEKLLWIGRAAAQFARWNRSSGQFGFLVNDLYPDALKLDRNYWPAHLEMALLFIEKYNRADARTELDSALAINPGAAEAHAARARLELETFNFDSTRTAIDRALAINPRLLVAHQIKADLQMVAFGPRGAVPILEEARRLDPLDELTLGRLAAAYGGADGLRDTLPGTRMRAVVDEAVGRNPRCGEFFAALAGALDLMGRYPYAARYYEEARVRMPQLVAVPGQLGLVWMRLGDEARAAGLLDEAFKIDPFNVRVKNTLQVLELLKGYGVIETPHFLVKYDRGPDSLLARYAARYLEQEVYPVVTGTFGYQPPARSLFEIFSAAKGTSGHSWFSARMVGLPFIGTVGACAGKMVAVTSPNDLRTKYNWARVVKHEFTHVVNLQQTDFTIPRWFTEALAVRQEGYPHPSIWDRVLARRAAAGTLFNLGTINLGFVRPVNGDDWPLAYCQAELYAEYMAETYGKDALNRMVAAYADRLDTPGALKRSFHVEQAPFEAGYRKFIDKMVAGMDPGDPGPSASLAALESAVRRDSTNAVSQARLAGAYLEGGSLPQARAHAAAALRAQPRHPLAAYVMARVQVASGDTLGALKLLQGALDPGAPGEQALALLAKMTLDRADSTEALRLYRIGAEHFPHDAEWFRALADLYRKSGDAEKLAAALERLSEVDDDDVKPPKELAQLAMDRKDAPAAARWAKRALYSDVLNPDAHAILARTSAESKRYDQAVEEYETALRLDARQPAWRLALAQACVEAKQVDRAREVLKELLDAEPQYPGARKLLDTLK</sequence>
<keyword evidence="1" id="KW-0677">Repeat</keyword>
<dbReference type="SMART" id="SM00028">
    <property type="entry name" value="TPR"/>
    <property type="match status" value="10"/>
</dbReference>
<dbReference type="PROSITE" id="PS50005">
    <property type="entry name" value="TPR"/>
    <property type="match status" value="1"/>
</dbReference>
<dbReference type="EMBL" id="VBOT01000178">
    <property type="protein sequence ID" value="TMQ47534.1"/>
    <property type="molecule type" value="Genomic_DNA"/>
</dbReference>
<evidence type="ECO:0000256" key="3">
    <source>
        <dbReference type="PROSITE-ProRule" id="PRU00339"/>
    </source>
</evidence>
<dbReference type="AlphaFoldDB" id="A0A538S840"/>
<dbReference type="SUPFAM" id="SSF48452">
    <property type="entry name" value="TPR-like"/>
    <property type="match status" value="4"/>
</dbReference>
<name>A0A538S840_UNCEI</name>
<feature type="domain" description="Peptidase MA-like" evidence="5">
    <location>
        <begin position="535"/>
        <end position="668"/>
    </location>
</feature>
<dbReference type="Gene3D" id="1.25.40.10">
    <property type="entry name" value="Tetratricopeptide repeat domain"/>
    <property type="match status" value="5"/>
</dbReference>
<protein>
    <submittedName>
        <fullName evidence="6">Tetratricopeptide repeat protein</fullName>
    </submittedName>
</protein>
<keyword evidence="2 3" id="KW-0802">TPR repeat</keyword>
<feature type="signal peptide" evidence="4">
    <location>
        <begin position="1"/>
        <end position="25"/>
    </location>
</feature>
<dbReference type="Proteomes" id="UP000320184">
    <property type="component" value="Unassembled WGS sequence"/>
</dbReference>
<dbReference type="InterPro" id="IPR019734">
    <property type="entry name" value="TPR_rpt"/>
</dbReference>
<dbReference type="InterPro" id="IPR039568">
    <property type="entry name" value="Peptidase_MA-like_dom"/>
</dbReference>
<feature type="repeat" description="TPR" evidence="3">
    <location>
        <begin position="870"/>
        <end position="903"/>
    </location>
</feature>
<evidence type="ECO:0000259" key="5">
    <source>
        <dbReference type="Pfam" id="PF13485"/>
    </source>
</evidence>
<accession>A0A538S840</accession>
<evidence type="ECO:0000256" key="2">
    <source>
        <dbReference type="ARBA" id="ARBA00022803"/>
    </source>
</evidence>
<proteinExistence type="predicted"/>
<reference evidence="6 7" key="1">
    <citation type="journal article" date="2019" name="Nat. Microbiol.">
        <title>Mediterranean grassland soil C-N compound turnover is dependent on rainfall and depth, and is mediated by genomically divergent microorganisms.</title>
        <authorList>
            <person name="Diamond S."/>
            <person name="Andeer P.F."/>
            <person name="Li Z."/>
            <person name="Crits-Christoph A."/>
            <person name="Burstein D."/>
            <person name="Anantharaman K."/>
            <person name="Lane K.R."/>
            <person name="Thomas B.C."/>
            <person name="Pan C."/>
            <person name="Northen T.R."/>
            <person name="Banfield J.F."/>
        </authorList>
    </citation>
    <scope>NUCLEOTIDE SEQUENCE [LARGE SCALE GENOMIC DNA]</scope>
    <source>
        <strain evidence="6">WS_3</strain>
    </source>
</reference>